<dbReference type="AlphaFoldDB" id="A0A0F9EL95"/>
<comment type="caution">
    <text evidence="1">The sequence shown here is derived from an EMBL/GenBank/DDBJ whole genome shotgun (WGS) entry which is preliminary data.</text>
</comment>
<accession>A0A0F9EL95</accession>
<dbReference type="EMBL" id="LAZR01024520">
    <property type="protein sequence ID" value="KKL74868.1"/>
    <property type="molecule type" value="Genomic_DNA"/>
</dbReference>
<sequence>MSKTKGRISVTVQREDRLKAIVHLSKAIERVAYSLSVPVEVHVTGCNIKTAEVGVSIDTAEDVTRTIIKEIK</sequence>
<proteinExistence type="predicted"/>
<organism evidence="1">
    <name type="scientific">marine sediment metagenome</name>
    <dbReference type="NCBI Taxonomy" id="412755"/>
    <lineage>
        <taxon>unclassified sequences</taxon>
        <taxon>metagenomes</taxon>
        <taxon>ecological metagenomes</taxon>
    </lineage>
</organism>
<reference evidence="1" key="1">
    <citation type="journal article" date="2015" name="Nature">
        <title>Complex archaea that bridge the gap between prokaryotes and eukaryotes.</title>
        <authorList>
            <person name="Spang A."/>
            <person name="Saw J.H."/>
            <person name="Jorgensen S.L."/>
            <person name="Zaremba-Niedzwiedzka K."/>
            <person name="Martijn J."/>
            <person name="Lind A.E."/>
            <person name="van Eijk R."/>
            <person name="Schleper C."/>
            <person name="Guy L."/>
            <person name="Ettema T.J."/>
        </authorList>
    </citation>
    <scope>NUCLEOTIDE SEQUENCE</scope>
</reference>
<gene>
    <name evidence="1" type="ORF">LCGC14_2060620</name>
</gene>
<name>A0A0F9EL95_9ZZZZ</name>
<evidence type="ECO:0000313" key="1">
    <source>
        <dbReference type="EMBL" id="KKL74868.1"/>
    </source>
</evidence>
<protein>
    <submittedName>
        <fullName evidence="1">Uncharacterized protein</fullName>
    </submittedName>
</protein>